<proteinExistence type="predicted"/>
<keyword evidence="1" id="KW-1185">Reference proteome</keyword>
<protein>
    <submittedName>
        <fullName evidence="2">PI3K/PI4K domain-containing protein</fullName>
    </submittedName>
</protein>
<evidence type="ECO:0000313" key="2">
    <source>
        <dbReference type="WBParaSite" id="Pan_g20738.t1"/>
    </source>
</evidence>
<dbReference type="AlphaFoldDB" id="A0A7E4VG58"/>
<reference evidence="1" key="1">
    <citation type="journal article" date="2013" name="Genetics">
        <title>The draft genome and transcriptome of Panagrellus redivivus are shaped by the harsh demands of a free-living lifestyle.</title>
        <authorList>
            <person name="Srinivasan J."/>
            <person name="Dillman A.R."/>
            <person name="Macchietto M.G."/>
            <person name="Heikkinen L."/>
            <person name="Lakso M."/>
            <person name="Fracchia K.M."/>
            <person name="Antoshechkin I."/>
            <person name="Mortazavi A."/>
            <person name="Wong G."/>
            <person name="Sternberg P.W."/>
        </authorList>
    </citation>
    <scope>NUCLEOTIDE SEQUENCE [LARGE SCALE GENOMIC DNA]</scope>
    <source>
        <strain evidence="1">MT8872</strain>
    </source>
</reference>
<evidence type="ECO:0000313" key="1">
    <source>
        <dbReference type="Proteomes" id="UP000492821"/>
    </source>
</evidence>
<accession>A0A7E4VG58</accession>
<name>A0A7E4VG58_PANRE</name>
<reference evidence="2" key="2">
    <citation type="submission" date="2020-10" db="UniProtKB">
        <authorList>
            <consortium name="WormBaseParasite"/>
        </authorList>
    </citation>
    <scope>IDENTIFICATION</scope>
</reference>
<dbReference type="WBParaSite" id="Pan_g20738.t1">
    <property type="protein sequence ID" value="Pan_g20738.t1"/>
    <property type="gene ID" value="Pan_g20738"/>
</dbReference>
<dbReference type="Proteomes" id="UP000492821">
    <property type="component" value="Unassembled WGS sequence"/>
</dbReference>
<sequence>MNLVGSMLDFSSPSAEMAWITLFGMLLNGAITPERDGEYFVYCFDMLMMRVLGLYSGSALPTMNANGEVAKPRYHEYAVFVKAARKEIGDRPLSASLKCLEQLLPVTRGSTELAAFGDWFSATSLQKPSSVSKLPASGANFARNGKSIRMQKLAEPV</sequence>
<organism evidence="1 2">
    <name type="scientific">Panagrellus redivivus</name>
    <name type="common">Microworm</name>
    <dbReference type="NCBI Taxonomy" id="6233"/>
    <lineage>
        <taxon>Eukaryota</taxon>
        <taxon>Metazoa</taxon>
        <taxon>Ecdysozoa</taxon>
        <taxon>Nematoda</taxon>
        <taxon>Chromadorea</taxon>
        <taxon>Rhabditida</taxon>
        <taxon>Tylenchina</taxon>
        <taxon>Panagrolaimomorpha</taxon>
        <taxon>Panagrolaimoidea</taxon>
        <taxon>Panagrolaimidae</taxon>
        <taxon>Panagrellus</taxon>
    </lineage>
</organism>